<keyword evidence="1" id="KW-0677">Repeat</keyword>
<dbReference type="Proteomes" id="UP000192596">
    <property type="component" value="Unassembled WGS sequence"/>
</dbReference>
<feature type="repeat" description="Pumilio" evidence="3">
    <location>
        <begin position="675"/>
        <end position="710"/>
    </location>
</feature>
<evidence type="ECO:0000259" key="5">
    <source>
        <dbReference type="PROSITE" id="PS50303"/>
    </source>
</evidence>
<dbReference type="OrthoDB" id="668540at2759"/>
<feature type="compositionally biased region" description="Polar residues" evidence="4">
    <location>
        <begin position="186"/>
        <end position="197"/>
    </location>
</feature>
<feature type="region of interest" description="Disordered" evidence="4">
    <location>
        <begin position="1101"/>
        <end position="1122"/>
    </location>
</feature>
<feature type="domain" description="PUM-HD" evidence="5">
    <location>
        <begin position="618"/>
        <end position="955"/>
    </location>
</feature>
<feature type="compositionally biased region" description="Polar residues" evidence="4">
    <location>
        <begin position="289"/>
        <end position="300"/>
    </location>
</feature>
<dbReference type="InterPro" id="IPR033712">
    <property type="entry name" value="Pumilio_RNA-bd"/>
</dbReference>
<feature type="compositionally biased region" description="Polar residues" evidence="4">
    <location>
        <begin position="265"/>
        <end position="282"/>
    </location>
</feature>
<feature type="compositionally biased region" description="Polar residues" evidence="4">
    <location>
        <begin position="206"/>
        <end position="220"/>
    </location>
</feature>
<evidence type="ECO:0000256" key="2">
    <source>
        <dbReference type="ARBA" id="ARBA00024893"/>
    </source>
</evidence>
<dbReference type="InterPro" id="IPR011989">
    <property type="entry name" value="ARM-like"/>
</dbReference>
<dbReference type="PROSITE" id="PS50303">
    <property type="entry name" value="PUM_HD"/>
    <property type="match status" value="1"/>
</dbReference>
<evidence type="ECO:0000313" key="7">
    <source>
        <dbReference type="Proteomes" id="UP000192596"/>
    </source>
</evidence>
<gene>
    <name evidence="6" type="ORF">B0A48_14674</name>
</gene>
<dbReference type="Pfam" id="PF00806">
    <property type="entry name" value="PUF"/>
    <property type="match status" value="8"/>
</dbReference>
<feature type="repeat" description="Pumilio" evidence="3">
    <location>
        <begin position="820"/>
        <end position="855"/>
    </location>
</feature>
<dbReference type="SMART" id="SM00025">
    <property type="entry name" value="Pumilio"/>
    <property type="match status" value="8"/>
</dbReference>
<name>A0A1V8SK62_9PEZI</name>
<dbReference type="GO" id="GO:0010608">
    <property type="term" value="P:post-transcriptional regulation of gene expression"/>
    <property type="evidence" value="ECO:0007669"/>
    <property type="project" value="TreeGrafter"/>
</dbReference>
<feature type="repeat" description="Pumilio" evidence="3">
    <location>
        <begin position="711"/>
        <end position="747"/>
    </location>
</feature>
<dbReference type="CDD" id="cd07920">
    <property type="entry name" value="Pumilio"/>
    <property type="match status" value="1"/>
</dbReference>
<evidence type="ECO:0000256" key="3">
    <source>
        <dbReference type="PROSITE-ProRule" id="PRU00317"/>
    </source>
</evidence>
<dbReference type="GO" id="GO:0003729">
    <property type="term" value="F:mRNA binding"/>
    <property type="evidence" value="ECO:0007669"/>
    <property type="project" value="TreeGrafter"/>
</dbReference>
<dbReference type="InterPro" id="IPR033133">
    <property type="entry name" value="PUM-HD"/>
</dbReference>
<dbReference type="InParanoid" id="A0A1V8SK62"/>
<dbReference type="GO" id="GO:0005737">
    <property type="term" value="C:cytoplasm"/>
    <property type="evidence" value="ECO:0007669"/>
    <property type="project" value="TreeGrafter"/>
</dbReference>
<evidence type="ECO:0000313" key="6">
    <source>
        <dbReference type="EMBL" id="OQN99532.1"/>
    </source>
</evidence>
<protein>
    <recommendedName>
        <fullName evidence="5">PUM-HD domain-containing protein</fullName>
    </recommendedName>
</protein>
<feature type="region of interest" description="Disordered" evidence="4">
    <location>
        <begin position="408"/>
        <end position="435"/>
    </location>
</feature>
<feature type="repeat" description="Pumilio" evidence="3">
    <location>
        <begin position="892"/>
        <end position="929"/>
    </location>
</feature>
<keyword evidence="7" id="KW-1185">Reference proteome</keyword>
<evidence type="ECO:0000256" key="1">
    <source>
        <dbReference type="ARBA" id="ARBA00022737"/>
    </source>
</evidence>
<feature type="region of interest" description="Disordered" evidence="4">
    <location>
        <begin position="246"/>
        <end position="305"/>
    </location>
</feature>
<dbReference type="PROSITE" id="PS50302">
    <property type="entry name" value="PUM"/>
    <property type="match status" value="7"/>
</dbReference>
<reference evidence="7" key="1">
    <citation type="submission" date="2017-03" db="EMBL/GenBank/DDBJ databases">
        <title>Genomes of endolithic fungi from Antarctica.</title>
        <authorList>
            <person name="Coleine C."/>
            <person name="Masonjones S."/>
            <person name="Stajich J.E."/>
        </authorList>
    </citation>
    <scope>NUCLEOTIDE SEQUENCE [LARGE SCALE GENOMIC DNA]</scope>
    <source>
        <strain evidence="7">CCFEE 5527</strain>
    </source>
</reference>
<dbReference type="EMBL" id="NAJO01000039">
    <property type="protein sequence ID" value="OQN99532.1"/>
    <property type="molecule type" value="Genomic_DNA"/>
</dbReference>
<dbReference type="PANTHER" id="PTHR12537:SF13">
    <property type="entry name" value="PUMILIO HOMOLOGY DOMAIN FAMILY MEMBER 4"/>
    <property type="match status" value="1"/>
</dbReference>
<feature type="repeat" description="Pumilio" evidence="3">
    <location>
        <begin position="748"/>
        <end position="783"/>
    </location>
</feature>
<dbReference type="STRING" id="1507870.A0A1V8SK62"/>
<evidence type="ECO:0000256" key="4">
    <source>
        <dbReference type="SAM" id="MobiDB-lite"/>
    </source>
</evidence>
<dbReference type="InterPro" id="IPR001313">
    <property type="entry name" value="Pumilio_RNA-bd_rpt"/>
</dbReference>
<proteinExistence type="predicted"/>
<dbReference type="AlphaFoldDB" id="A0A1V8SK62"/>
<dbReference type="FunFam" id="1.25.10.10:FF:000237">
    <property type="entry name" value="Pumilio homolog 9"/>
    <property type="match status" value="1"/>
</dbReference>
<dbReference type="Gene3D" id="1.25.10.10">
    <property type="entry name" value="Leucine-rich Repeat Variant"/>
    <property type="match status" value="1"/>
</dbReference>
<dbReference type="PANTHER" id="PTHR12537">
    <property type="entry name" value="RNA BINDING PROTEIN PUMILIO-RELATED"/>
    <property type="match status" value="1"/>
</dbReference>
<feature type="region of interest" description="Disordered" evidence="4">
    <location>
        <begin position="1"/>
        <end position="53"/>
    </location>
</feature>
<dbReference type="SUPFAM" id="SSF48371">
    <property type="entry name" value="ARM repeat"/>
    <property type="match status" value="1"/>
</dbReference>
<organism evidence="6 7">
    <name type="scientific">Cryoendolithus antarcticus</name>
    <dbReference type="NCBI Taxonomy" id="1507870"/>
    <lineage>
        <taxon>Eukaryota</taxon>
        <taxon>Fungi</taxon>
        <taxon>Dikarya</taxon>
        <taxon>Ascomycota</taxon>
        <taxon>Pezizomycotina</taxon>
        <taxon>Dothideomycetes</taxon>
        <taxon>Dothideomycetidae</taxon>
        <taxon>Cladosporiales</taxon>
        <taxon>Cladosporiaceae</taxon>
        <taxon>Cryoendolithus</taxon>
    </lineage>
</organism>
<dbReference type="InterPro" id="IPR016024">
    <property type="entry name" value="ARM-type_fold"/>
</dbReference>
<feature type="region of interest" description="Disordered" evidence="4">
    <location>
        <begin position="474"/>
        <end position="526"/>
    </location>
</feature>
<accession>A0A1V8SK62</accession>
<feature type="compositionally biased region" description="Polar residues" evidence="4">
    <location>
        <begin position="475"/>
        <end position="526"/>
    </location>
</feature>
<comment type="caution">
    <text evidence="6">The sequence shown here is derived from an EMBL/GenBank/DDBJ whole genome shotgun (WGS) entry which is preliminary data.</text>
</comment>
<feature type="region of interest" description="Disordered" evidence="4">
    <location>
        <begin position="149"/>
        <end position="231"/>
    </location>
</feature>
<feature type="repeat" description="Pumilio" evidence="3">
    <location>
        <begin position="639"/>
        <end position="674"/>
    </location>
</feature>
<sequence length="1122" mass="122737">MAYPYRGGPKSPREEQPAYTNFSGNPLSPPRNPNRLSGGMPGPAASMNAATSEARAGLTRRFTTNALPTLSPIGQQRRLAAGEAAQPAAWQRSNLASRLPPAEREYRHYEQLLAEQRRIQAFIEQVDPDTRREVEDNMRHEHAVAQMIAQSEPTTPPEYADAFPSALSKPNRYSSSSVMSPPGITNRGSRSNTQLTSPAGHYAQAYNGNNASNIPSQSVPGSRRHSDDEEEDDDFLFDFNAHAHRAAANPNRKSMPVTSYDRTRSQVPDLSSVLGSANNSTFFYDEDNQPSSSNAKTKASPSDGKTYLQVQHTADGFPKLIRREENGSASYVDPAAALDLVLTANGEQQVADRATAARHRISLPPSALRNNEANYAAISSVLNEPTFKSASNNRRSVEFNLATEAKRPSLLTSPPRGIANGNGIAHHSRSTNDIPTLQRLNGTHVTSPLKSAVRPVTSQLATTAENSPHFAAANINASHNPTNGHRAQVSQASNQQLTDTQANSQLPPSTHQDTQPGFQPSASSFIPSHYTNENFMMSPYAQSMYGGYGLQTPVQTPMHSLNNGFGGMNLNGGFTPAHFQSPYAQVPYAGGMYQQQFNNGPAMGGALRMHGNYNGPTQQHRKFETDDKLARFSATSVDQLRGEILGLCTDQQGCRFLQRKLDERDLHSVQVIFEEASPHIVKLMTDPFGNYLCQKLLENCDNDQRTTLIRNCMAQMTQIALNQHGTRALQKMIEFISTDEQIQLIIEAMRFDVVQLIQDLNGNHVIQKCLNHLTSANAQFIFDAVGVHCVAVGTHRHGCCVLQRCVDHASGLQKGELIRQISQSALNLVQDPFGNYVVQYILDIQEPLFTEPMCEQFFGKVVFLSKQKFSSNVIEKAIRCANEQTRRLLITELMVATQVEGMIRDTFGNYVVQTAFDFADDEQKIALADAMRPLLPGIRGTPYGRRLISKVMDFDGRTSGLNSGVMTPDESYNASNGPTFPQPFPVIQNAPTGRGNRNGWIGNGQQQYANGNGQTFTNGNHYGRGAQEIMAPQPKRHSGTLGGMIEPISHGGYATPSTMMPVNTFQQQQQQATAYIQNGAPNGFAGGPNGYANGNTNGFKPDTAITNGGDAPPPNNNAYRFH</sequence>
<feature type="repeat" description="Pumilio" evidence="3">
    <location>
        <begin position="856"/>
        <end position="891"/>
    </location>
</feature>
<comment type="function">
    <text evidence="2">RNA-binding nucleolar protein required for pre-rRNA processing. Involved in production of 18S rRNA and assembly of small ribosomal subunit.</text>
</comment>